<keyword evidence="4 7" id="KW-0863">Zinc-finger</keyword>
<evidence type="ECO:0000256" key="5">
    <source>
        <dbReference type="ARBA" id="ARBA00022833"/>
    </source>
</evidence>
<dbReference type="GO" id="GO:0000981">
    <property type="term" value="F:DNA-binding transcription factor activity, RNA polymerase II-specific"/>
    <property type="evidence" value="ECO:0007669"/>
    <property type="project" value="TreeGrafter"/>
</dbReference>
<dbReference type="SMART" id="SM00355">
    <property type="entry name" value="ZnF_C2H2"/>
    <property type="match status" value="3"/>
</dbReference>
<dbReference type="Proteomes" id="UP001172102">
    <property type="component" value="Unassembled WGS sequence"/>
</dbReference>
<dbReference type="GO" id="GO:0000978">
    <property type="term" value="F:RNA polymerase II cis-regulatory region sequence-specific DNA binding"/>
    <property type="evidence" value="ECO:0007669"/>
    <property type="project" value="TreeGrafter"/>
</dbReference>
<evidence type="ECO:0000256" key="8">
    <source>
        <dbReference type="SAM" id="MobiDB-lite"/>
    </source>
</evidence>
<proteinExistence type="predicted"/>
<dbReference type="GO" id="GO:0005634">
    <property type="term" value="C:nucleus"/>
    <property type="evidence" value="ECO:0007669"/>
    <property type="project" value="UniProtKB-SubCell"/>
</dbReference>
<dbReference type="PANTHER" id="PTHR24388:SF54">
    <property type="entry name" value="PROTEIN ESCARGOT"/>
    <property type="match status" value="1"/>
</dbReference>
<keyword evidence="3" id="KW-0677">Repeat</keyword>
<dbReference type="InterPro" id="IPR050527">
    <property type="entry name" value="Snail/Krueppel_Znf"/>
</dbReference>
<organism evidence="10 11">
    <name type="scientific">Lasiosphaeris hirsuta</name>
    <dbReference type="NCBI Taxonomy" id="260670"/>
    <lineage>
        <taxon>Eukaryota</taxon>
        <taxon>Fungi</taxon>
        <taxon>Dikarya</taxon>
        <taxon>Ascomycota</taxon>
        <taxon>Pezizomycotina</taxon>
        <taxon>Sordariomycetes</taxon>
        <taxon>Sordariomycetidae</taxon>
        <taxon>Sordariales</taxon>
        <taxon>Lasiosphaeriaceae</taxon>
        <taxon>Lasiosphaeris</taxon>
    </lineage>
</organism>
<evidence type="ECO:0000256" key="2">
    <source>
        <dbReference type="ARBA" id="ARBA00022723"/>
    </source>
</evidence>
<dbReference type="GO" id="GO:0008270">
    <property type="term" value="F:zinc ion binding"/>
    <property type="evidence" value="ECO:0007669"/>
    <property type="project" value="UniProtKB-KW"/>
</dbReference>
<evidence type="ECO:0000256" key="3">
    <source>
        <dbReference type="ARBA" id="ARBA00022737"/>
    </source>
</evidence>
<feature type="compositionally biased region" description="Polar residues" evidence="8">
    <location>
        <begin position="43"/>
        <end position="58"/>
    </location>
</feature>
<keyword evidence="6" id="KW-0539">Nucleus</keyword>
<evidence type="ECO:0000256" key="1">
    <source>
        <dbReference type="ARBA" id="ARBA00004123"/>
    </source>
</evidence>
<evidence type="ECO:0000313" key="11">
    <source>
        <dbReference type="Proteomes" id="UP001172102"/>
    </source>
</evidence>
<dbReference type="SUPFAM" id="SSF57667">
    <property type="entry name" value="beta-beta-alpha zinc fingers"/>
    <property type="match status" value="1"/>
</dbReference>
<accession>A0AA40AYV5</accession>
<evidence type="ECO:0000259" key="9">
    <source>
        <dbReference type="PROSITE" id="PS50157"/>
    </source>
</evidence>
<dbReference type="PROSITE" id="PS50157">
    <property type="entry name" value="ZINC_FINGER_C2H2_2"/>
    <property type="match status" value="2"/>
</dbReference>
<keyword evidence="11" id="KW-1185">Reference proteome</keyword>
<sequence>MAGSPQDEQGNIPIDPNLELSDMYTNPPAFPGPVVGYGDPESQHTLAPTVTHFPQNWDPTLFAPPPARMGSTFPHFEGDNLQSPKDEEPPQDNDSGQSSPEIGGNGDNASRNDAGELVCGFVDSQTSTPCERSFKRGCDLRKHMKNHLRPTMCEFCSKGFAENKDLKRHVRAHHGDEVGGRGADFRCPACSYTTNRDDNLKRHRDTKGHWGTS</sequence>
<evidence type="ECO:0000256" key="7">
    <source>
        <dbReference type="PROSITE-ProRule" id="PRU00042"/>
    </source>
</evidence>
<keyword evidence="5" id="KW-0862">Zinc</keyword>
<evidence type="ECO:0000256" key="6">
    <source>
        <dbReference type="ARBA" id="ARBA00023242"/>
    </source>
</evidence>
<reference evidence="10" key="1">
    <citation type="submission" date="2023-06" db="EMBL/GenBank/DDBJ databases">
        <title>Genome-scale phylogeny and comparative genomics of the fungal order Sordariales.</title>
        <authorList>
            <consortium name="Lawrence Berkeley National Laboratory"/>
            <person name="Hensen N."/>
            <person name="Bonometti L."/>
            <person name="Westerberg I."/>
            <person name="Brannstrom I.O."/>
            <person name="Guillou S."/>
            <person name="Cros-Aarteil S."/>
            <person name="Calhoun S."/>
            <person name="Haridas S."/>
            <person name="Kuo A."/>
            <person name="Mondo S."/>
            <person name="Pangilinan J."/>
            <person name="Riley R."/>
            <person name="Labutti K."/>
            <person name="Andreopoulos B."/>
            <person name="Lipzen A."/>
            <person name="Chen C."/>
            <person name="Yanf M."/>
            <person name="Daum C."/>
            <person name="Ng V."/>
            <person name="Clum A."/>
            <person name="Steindorff A."/>
            <person name="Ohm R."/>
            <person name="Martin F."/>
            <person name="Silar P."/>
            <person name="Natvig D."/>
            <person name="Lalanne C."/>
            <person name="Gautier V."/>
            <person name="Ament-Velasquez S.L."/>
            <person name="Kruys A."/>
            <person name="Hutchinson M.I."/>
            <person name="Powell A.J."/>
            <person name="Barry K."/>
            <person name="Miller A.N."/>
            <person name="Grigoriev I.V."/>
            <person name="Debuchy R."/>
            <person name="Gladieux P."/>
            <person name="Thoren M.H."/>
            <person name="Johannesson H."/>
        </authorList>
    </citation>
    <scope>NUCLEOTIDE SEQUENCE</scope>
    <source>
        <strain evidence="10">SMH4607-1</strain>
    </source>
</reference>
<gene>
    <name evidence="10" type="ORF">B0H67DRAFT_107144</name>
</gene>
<keyword evidence="2" id="KW-0479">Metal-binding</keyword>
<evidence type="ECO:0000256" key="4">
    <source>
        <dbReference type="ARBA" id="ARBA00022771"/>
    </source>
</evidence>
<dbReference type="EMBL" id="JAUKUA010000002">
    <property type="protein sequence ID" value="KAK0724495.1"/>
    <property type="molecule type" value="Genomic_DNA"/>
</dbReference>
<feature type="domain" description="C2H2-type" evidence="9">
    <location>
        <begin position="151"/>
        <end position="178"/>
    </location>
</feature>
<dbReference type="Gene3D" id="3.30.160.60">
    <property type="entry name" value="Classic Zinc Finger"/>
    <property type="match status" value="1"/>
</dbReference>
<feature type="region of interest" description="Disordered" evidence="8">
    <location>
        <begin position="1"/>
        <end position="111"/>
    </location>
</feature>
<evidence type="ECO:0000313" key="10">
    <source>
        <dbReference type="EMBL" id="KAK0724495.1"/>
    </source>
</evidence>
<dbReference type="Pfam" id="PF13894">
    <property type="entry name" value="zf-C2H2_4"/>
    <property type="match status" value="1"/>
</dbReference>
<protein>
    <recommendedName>
        <fullName evidence="9">C2H2-type domain-containing protein</fullName>
    </recommendedName>
</protein>
<comment type="caution">
    <text evidence="10">The sequence shown here is derived from an EMBL/GenBank/DDBJ whole genome shotgun (WGS) entry which is preliminary data.</text>
</comment>
<name>A0AA40AYV5_9PEZI</name>
<comment type="subcellular location">
    <subcellularLocation>
        <location evidence="1">Nucleus</location>
    </subcellularLocation>
</comment>
<feature type="domain" description="C2H2-type" evidence="9">
    <location>
        <begin position="185"/>
        <end position="213"/>
    </location>
</feature>
<dbReference type="PANTHER" id="PTHR24388">
    <property type="entry name" value="ZINC FINGER PROTEIN"/>
    <property type="match status" value="1"/>
</dbReference>
<dbReference type="InterPro" id="IPR013087">
    <property type="entry name" value="Znf_C2H2_type"/>
</dbReference>
<dbReference type="AlphaFoldDB" id="A0AA40AYV5"/>
<dbReference type="PROSITE" id="PS00028">
    <property type="entry name" value="ZINC_FINGER_C2H2_1"/>
    <property type="match status" value="1"/>
</dbReference>
<dbReference type="InterPro" id="IPR036236">
    <property type="entry name" value="Znf_C2H2_sf"/>
</dbReference>